<reference evidence="2 3" key="1">
    <citation type="submission" date="2019-12" db="EMBL/GenBank/DDBJ databases">
        <title>Whole genome sequences of Lactococcus raffinolactis strains isolated from sewage.</title>
        <authorList>
            <person name="Ybazeta G."/>
            <person name="Ross M."/>
            <person name="Brabant-Kirwan D."/>
            <person name="Saleh M."/>
            <person name="Dillon J.A."/>
            <person name="Splinter K."/>
            <person name="Nokhbeh R."/>
        </authorList>
    </citation>
    <scope>NUCLEOTIDE SEQUENCE [LARGE SCALE GENOMIC DNA]</scope>
    <source>
        <strain evidence="2 3">Lr_19_5</strain>
    </source>
</reference>
<dbReference type="RefSeq" id="WP_096039469.1">
    <property type="nucleotide sequence ID" value="NZ_CP023392.1"/>
</dbReference>
<dbReference type="SUPFAM" id="SSF52980">
    <property type="entry name" value="Restriction endonuclease-like"/>
    <property type="match status" value="1"/>
</dbReference>
<dbReference type="AlphaFoldDB" id="A0A290PXG1"/>
<evidence type="ECO:0000313" key="2">
    <source>
        <dbReference type="EMBL" id="QIW54423.1"/>
    </source>
</evidence>
<keyword evidence="1" id="KW-0378">Hydrolase</keyword>
<dbReference type="KEGG" id="lrn:CMV25_02330"/>
<dbReference type="GO" id="GO:0016787">
    <property type="term" value="F:hydrolase activity"/>
    <property type="evidence" value="ECO:0007669"/>
    <property type="project" value="UniProtKB-KW"/>
</dbReference>
<dbReference type="EMBL" id="CP047616">
    <property type="protein sequence ID" value="QIW54423.1"/>
    <property type="molecule type" value="Genomic_DNA"/>
</dbReference>
<name>A0A290PXG1_9LACT</name>
<proteinExistence type="predicted"/>
<dbReference type="Proteomes" id="UP000501945">
    <property type="component" value="Chromosome"/>
</dbReference>
<evidence type="ECO:0000313" key="3">
    <source>
        <dbReference type="Proteomes" id="UP000501945"/>
    </source>
</evidence>
<dbReference type="InterPro" id="IPR011335">
    <property type="entry name" value="Restrct_endonuc-II-like"/>
</dbReference>
<protein>
    <submittedName>
        <fullName evidence="2">Uncharacterized protein</fullName>
    </submittedName>
</protein>
<evidence type="ECO:0000256" key="1">
    <source>
        <dbReference type="ARBA" id="ARBA00022801"/>
    </source>
</evidence>
<gene>
    <name evidence="2" type="ORF">GU336_09915</name>
</gene>
<accession>A0A290PXG1</accession>
<sequence length="521" mass="61413">MDINRNYSDLKKFGITDEEDILTKARNHYEKMPRKKRAMIFNSLIIERYFNFQEMKEVSLKVLVHLSILFMSYPEKNNGFKFKGPNLTIEKKIFYEFSSSFETSMTLKHLFKTEEGSMSKRAFINYSIDYPSLSKGDYLALFREYDEVSKRKYNFSIYDNYLYIAEITGGKTSGWLNQKKLKKLIAHSGLGLNELNSLFFDISTLNREEFRYSEIHTKMLGKLGVKYEQKYYIPQTWFVFENIFNYLAENKKVDRTEILEEYAQRLFSDFFGGSNINSNNYDKGRNEQDIIIILEDTILIIECKSNNFTKIVDDASNIEEKLRNTFNSTIQYGANQCMRAEKYIIGNDPAKYYDSNKKRERNKILEISKGNEKKILKIVVLLNDYLNLAESSNQFLEDKTKEVWVVNIFALEKILWNLGSISKFIEYASYRCSNIQTIEAVSSDELVQFGYFISPTFNNFIPQNDKFIAVRAGNNFANWASEYEWIKDCKEFNYWINYQIAKGNCSKKQIEKDFNIKIIEP</sequence>
<organism evidence="2 3">
    <name type="scientific">Pseudolactococcus raffinolactis</name>
    <dbReference type="NCBI Taxonomy" id="1366"/>
    <lineage>
        <taxon>Bacteria</taxon>
        <taxon>Bacillati</taxon>
        <taxon>Bacillota</taxon>
        <taxon>Bacilli</taxon>
        <taxon>Lactobacillales</taxon>
        <taxon>Streptococcaceae</taxon>
        <taxon>Pseudolactococcus</taxon>
    </lineage>
</organism>